<feature type="transmembrane region" description="Helical" evidence="7">
    <location>
        <begin position="230"/>
        <end position="253"/>
    </location>
</feature>
<keyword evidence="4 7" id="KW-1133">Transmembrane helix</keyword>
<gene>
    <name evidence="9" type="ORF">CANTADRAFT_45005</name>
</gene>
<feature type="transmembrane region" description="Helical" evidence="7">
    <location>
        <begin position="373"/>
        <end position="392"/>
    </location>
</feature>
<protein>
    <submittedName>
        <fullName evidence="9">Putative transporter</fullName>
    </submittedName>
</protein>
<dbReference type="GeneID" id="30983304"/>
<keyword evidence="5 7" id="KW-0472">Membrane</keyword>
<evidence type="ECO:0000256" key="2">
    <source>
        <dbReference type="ARBA" id="ARBA00022448"/>
    </source>
</evidence>
<dbReference type="Pfam" id="PF07690">
    <property type="entry name" value="MFS_1"/>
    <property type="match status" value="1"/>
</dbReference>
<organism evidence="9 10">
    <name type="scientific">Suhomyces tanzawaensis NRRL Y-17324</name>
    <dbReference type="NCBI Taxonomy" id="984487"/>
    <lineage>
        <taxon>Eukaryota</taxon>
        <taxon>Fungi</taxon>
        <taxon>Dikarya</taxon>
        <taxon>Ascomycota</taxon>
        <taxon>Saccharomycotina</taxon>
        <taxon>Pichiomycetes</taxon>
        <taxon>Debaryomycetaceae</taxon>
        <taxon>Suhomyces</taxon>
    </lineage>
</organism>
<evidence type="ECO:0000256" key="6">
    <source>
        <dbReference type="SAM" id="MobiDB-lite"/>
    </source>
</evidence>
<dbReference type="PANTHER" id="PTHR23502:SF31">
    <property type="entry name" value="POLYAMINE TRANSPORTER 1"/>
    <property type="match status" value="1"/>
</dbReference>
<evidence type="ECO:0000313" key="9">
    <source>
        <dbReference type="EMBL" id="ODV82059.1"/>
    </source>
</evidence>
<dbReference type="Proteomes" id="UP000094285">
    <property type="component" value="Unassembled WGS sequence"/>
</dbReference>
<evidence type="ECO:0000256" key="5">
    <source>
        <dbReference type="ARBA" id="ARBA00023136"/>
    </source>
</evidence>
<dbReference type="STRING" id="984487.A0A1E4SRC1"/>
<feature type="transmembrane region" description="Helical" evidence="7">
    <location>
        <begin position="172"/>
        <end position="195"/>
    </location>
</feature>
<feature type="compositionally biased region" description="Polar residues" evidence="6">
    <location>
        <begin position="1"/>
        <end position="24"/>
    </location>
</feature>
<dbReference type="PROSITE" id="PS50850">
    <property type="entry name" value="MFS"/>
    <property type="match status" value="1"/>
</dbReference>
<feature type="transmembrane region" description="Helical" evidence="7">
    <location>
        <begin position="547"/>
        <end position="567"/>
    </location>
</feature>
<accession>A0A1E4SRC1</accession>
<dbReference type="AlphaFoldDB" id="A0A1E4SRC1"/>
<proteinExistence type="predicted"/>
<feature type="transmembrane region" description="Helical" evidence="7">
    <location>
        <begin position="265"/>
        <end position="286"/>
    </location>
</feature>
<dbReference type="GO" id="GO:0005886">
    <property type="term" value="C:plasma membrane"/>
    <property type="evidence" value="ECO:0007669"/>
    <property type="project" value="TreeGrafter"/>
</dbReference>
<feature type="transmembrane region" description="Helical" evidence="7">
    <location>
        <begin position="510"/>
        <end position="535"/>
    </location>
</feature>
<evidence type="ECO:0000259" key="8">
    <source>
        <dbReference type="PROSITE" id="PS50850"/>
    </source>
</evidence>
<comment type="subcellular location">
    <subcellularLocation>
        <location evidence="1">Membrane</location>
        <topology evidence="1">Multi-pass membrane protein</topology>
    </subcellularLocation>
</comment>
<feature type="transmembrane region" description="Helical" evidence="7">
    <location>
        <begin position="139"/>
        <end position="160"/>
    </location>
</feature>
<keyword evidence="3 7" id="KW-0812">Transmembrane</keyword>
<feature type="region of interest" description="Disordered" evidence="6">
    <location>
        <begin position="1"/>
        <end position="78"/>
    </location>
</feature>
<dbReference type="FunFam" id="1.20.1250.20:FF:000011">
    <property type="entry name" value="MFS multidrug transporter, putative"/>
    <property type="match status" value="1"/>
</dbReference>
<dbReference type="PANTHER" id="PTHR23502">
    <property type="entry name" value="MAJOR FACILITATOR SUPERFAMILY"/>
    <property type="match status" value="1"/>
</dbReference>
<feature type="transmembrane region" description="Helical" evidence="7">
    <location>
        <begin position="481"/>
        <end position="503"/>
    </location>
</feature>
<reference evidence="10" key="1">
    <citation type="submission" date="2016-05" db="EMBL/GenBank/DDBJ databases">
        <title>Comparative genomics of biotechnologically important yeasts.</title>
        <authorList>
            <consortium name="DOE Joint Genome Institute"/>
            <person name="Riley R."/>
            <person name="Haridas S."/>
            <person name="Wolfe K.H."/>
            <person name="Lopes M.R."/>
            <person name="Hittinger C.T."/>
            <person name="Goker M."/>
            <person name="Salamov A."/>
            <person name="Wisecaver J."/>
            <person name="Long T.M."/>
            <person name="Aerts A.L."/>
            <person name="Barry K."/>
            <person name="Choi C."/>
            <person name="Clum A."/>
            <person name="Coughlan A.Y."/>
            <person name="Deshpande S."/>
            <person name="Douglass A.P."/>
            <person name="Hanson S.J."/>
            <person name="Klenk H.-P."/>
            <person name="Labutti K."/>
            <person name="Lapidus A."/>
            <person name="Lindquist E."/>
            <person name="Lipzen A."/>
            <person name="Meier-Kolthoff J.P."/>
            <person name="Ohm R.A."/>
            <person name="Otillar R.P."/>
            <person name="Pangilinan J."/>
            <person name="Peng Y."/>
            <person name="Rokas A."/>
            <person name="Rosa C.A."/>
            <person name="Scheuner C."/>
            <person name="Sibirny A.A."/>
            <person name="Slot J.C."/>
            <person name="Stielow J.B."/>
            <person name="Sun H."/>
            <person name="Kurtzman C.P."/>
            <person name="Blackwell M."/>
            <person name="Grigoriev I.V."/>
            <person name="Jeffries T.W."/>
        </authorList>
    </citation>
    <scope>NUCLEOTIDE SEQUENCE [LARGE SCALE GENOMIC DNA]</scope>
    <source>
        <strain evidence="10">NRRL Y-17324</strain>
    </source>
</reference>
<evidence type="ECO:0000313" key="10">
    <source>
        <dbReference type="Proteomes" id="UP000094285"/>
    </source>
</evidence>
<dbReference type="CDD" id="cd17323">
    <property type="entry name" value="MFS_Tpo1_MDR_like"/>
    <property type="match status" value="1"/>
</dbReference>
<evidence type="ECO:0000256" key="1">
    <source>
        <dbReference type="ARBA" id="ARBA00004141"/>
    </source>
</evidence>
<evidence type="ECO:0000256" key="3">
    <source>
        <dbReference type="ARBA" id="ARBA00022692"/>
    </source>
</evidence>
<dbReference type="RefSeq" id="XP_020067181.1">
    <property type="nucleotide sequence ID" value="XM_020209168.1"/>
</dbReference>
<feature type="transmembrane region" description="Helical" evidence="7">
    <location>
        <begin position="207"/>
        <end position="224"/>
    </location>
</feature>
<feature type="transmembrane region" description="Helical" evidence="7">
    <location>
        <begin position="412"/>
        <end position="431"/>
    </location>
</feature>
<sequence>MSADNQLEPNASLSTNHSDSTPLNQKEYATESYNGSGEPQAFTGDVLEKSAVDGEPVPEGGDELSQYESEYEASRTLSRRITGADQLIERANATDEPLPTMGGDKPFPPALPDRAPYAVSFDGPDDPTHPQNYSPFRKALYTFCVAYNALCLTVGSAMFSQAAPAIEKIFHIGPATATLGTSLYVMGFASGPIMFGPLSELYGRKSPLLVGAVGFTLFSFAVATAKDIQTIMICRFFTGFIGSAPLVVAPAVMADLYSTKARGKAISIFAMMVFGGPMLAPIMGAFTAKNESLGWRWNSYFCGIIGAAAILMNIFVLPETHHQLILVKKAEILRRRTGNWGIFAPHEELSMSMKEIVENNISRPIIMLATEPILLFVSIYNAFIYGMLYLFLTAIPMVFAGKYHFAVGVAELPYLSMLIGILIGVAVIIYFEHRYSLAMDANNGKPVPEERLIPMMIGGVFFTIGLFWFGWTGNYAQHIHWIVPTIGVAFIGFGLILVFLPCLTYIIDCYLALAASALAGNTFIRSAFAAAFPLFARQMFTAMHINWGSLLVGLVSLVLIPVPFLFYRYGKAFRERSKYAFVL</sequence>
<evidence type="ECO:0000256" key="7">
    <source>
        <dbReference type="SAM" id="Phobius"/>
    </source>
</evidence>
<dbReference type="Gene3D" id="1.20.1250.20">
    <property type="entry name" value="MFS general substrate transporter like domains"/>
    <property type="match status" value="1"/>
</dbReference>
<dbReference type="InterPro" id="IPR036259">
    <property type="entry name" value="MFS_trans_sf"/>
</dbReference>
<keyword evidence="10" id="KW-1185">Reference proteome</keyword>
<feature type="domain" description="Major facilitator superfamily (MFS) profile" evidence="8">
    <location>
        <begin position="141"/>
        <end position="583"/>
    </location>
</feature>
<name>A0A1E4SRC1_9ASCO</name>
<dbReference type="InterPro" id="IPR020846">
    <property type="entry name" value="MFS_dom"/>
</dbReference>
<dbReference type="GO" id="GO:0022857">
    <property type="term" value="F:transmembrane transporter activity"/>
    <property type="evidence" value="ECO:0007669"/>
    <property type="project" value="InterPro"/>
</dbReference>
<dbReference type="InterPro" id="IPR011701">
    <property type="entry name" value="MFS"/>
</dbReference>
<evidence type="ECO:0000256" key="4">
    <source>
        <dbReference type="ARBA" id="ARBA00022989"/>
    </source>
</evidence>
<dbReference type="OrthoDB" id="9986881at2759"/>
<feature type="transmembrane region" description="Helical" evidence="7">
    <location>
        <begin position="298"/>
        <end position="318"/>
    </location>
</feature>
<keyword evidence="2" id="KW-0813">Transport</keyword>
<dbReference type="EMBL" id="KV453909">
    <property type="protein sequence ID" value="ODV82059.1"/>
    <property type="molecule type" value="Genomic_DNA"/>
</dbReference>
<dbReference type="SUPFAM" id="SSF103473">
    <property type="entry name" value="MFS general substrate transporter"/>
    <property type="match status" value="1"/>
</dbReference>
<feature type="transmembrane region" description="Helical" evidence="7">
    <location>
        <begin position="452"/>
        <end position="469"/>
    </location>
</feature>